<feature type="compositionally biased region" description="Basic and acidic residues" evidence="1">
    <location>
        <begin position="30"/>
        <end position="42"/>
    </location>
</feature>
<evidence type="ECO:0000259" key="3">
    <source>
        <dbReference type="Pfam" id="PF20237"/>
    </source>
</evidence>
<feature type="transmembrane region" description="Helical" evidence="2">
    <location>
        <begin position="324"/>
        <end position="344"/>
    </location>
</feature>
<name>A0A1W5DE03_9LECA</name>
<keyword evidence="2" id="KW-1133">Transmembrane helix</keyword>
<dbReference type="AlphaFoldDB" id="A0A1W5DE03"/>
<evidence type="ECO:0000256" key="2">
    <source>
        <dbReference type="SAM" id="Phobius"/>
    </source>
</evidence>
<dbReference type="PANTHER" id="PTHR34502">
    <property type="entry name" value="DUF6594 DOMAIN-CONTAINING PROTEIN-RELATED"/>
    <property type="match status" value="1"/>
</dbReference>
<dbReference type="Pfam" id="PF20237">
    <property type="entry name" value="DUF6594"/>
    <property type="match status" value="1"/>
</dbReference>
<proteinExistence type="predicted"/>
<dbReference type="Proteomes" id="UP000192927">
    <property type="component" value="Unassembled WGS sequence"/>
</dbReference>
<evidence type="ECO:0000256" key="1">
    <source>
        <dbReference type="SAM" id="MobiDB-lite"/>
    </source>
</evidence>
<organism evidence="4 5">
    <name type="scientific">Lasallia pustulata</name>
    <dbReference type="NCBI Taxonomy" id="136370"/>
    <lineage>
        <taxon>Eukaryota</taxon>
        <taxon>Fungi</taxon>
        <taxon>Dikarya</taxon>
        <taxon>Ascomycota</taxon>
        <taxon>Pezizomycotina</taxon>
        <taxon>Lecanoromycetes</taxon>
        <taxon>OSLEUM clade</taxon>
        <taxon>Umbilicariomycetidae</taxon>
        <taxon>Umbilicariales</taxon>
        <taxon>Umbilicariaceae</taxon>
        <taxon>Lasallia</taxon>
    </lineage>
</organism>
<dbReference type="PANTHER" id="PTHR34502:SF3">
    <property type="entry name" value="DUF6594 DOMAIN-CONTAINING PROTEIN"/>
    <property type="match status" value="1"/>
</dbReference>
<protein>
    <recommendedName>
        <fullName evidence="3">DUF6594 domain-containing protein</fullName>
    </recommendedName>
</protein>
<reference evidence="5" key="1">
    <citation type="submission" date="2017-03" db="EMBL/GenBank/DDBJ databases">
        <authorList>
            <person name="Sharma R."/>
            <person name="Thines M."/>
        </authorList>
    </citation>
    <scope>NUCLEOTIDE SEQUENCE [LARGE SCALE GENOMIC DNA]</scope>
</reference>
<keyword evidence="5" id="KW-1185">Reference proteome</keyword>
<feature type="transmembrane region" description="Helical" evidence="2">
    <location>
        <begin position="299"/>
        <end position="318"/>
    </location>
</feature>
<dbReference type="InterPro" id="IPR046529">
    <property type="entry name" value="DUF6594"/>
</dbReference>
<feature type="region of interest" description="Disordered" evidence="1">
    <location>
        <begin position="1"/>
        <end position="58"/>
    </location>
</feature>
<dbReference type="EMBL" id="FWEW01003844">
    <property type="protein sequence ID" value="SLM41423.1"/>
    <property type="molecule type" value="Genomic_DNA"/>
</dbReference>
<evidence type="ECO:0000313" key="5">
    <source>
        <dbReference type="Proteomes" id="UP000192927"/>
    </source>
</evidence>
<feature type="domain" description="DUF6594" evidence="3">
    <location>
        <begin position="103"/>
        <end position="358"/>
    </location>
</feature>
<evidence type="ECO:0000313" key="4">
    <source>
        <dbReference type="EMBL" id="SLM41423.1"/>
    </source>
</evidence>
<accession>A0A1W5DE03</accession>
<sequence>MPNNAARPDTPPPTAPTSPTSPTDTECFVDCEKGNADEKDVDGNEQSQVTQPHPKDGSLRCKVSNYWQRISPPNDSPHIPSKHRKADGRPKLIQRIDDHPQGYPQLAAFVNSDENFLVARKYGFLRSRVLLYRQDELSVLEKDLIALDDDDKEKRELALRSRKHDEETDKDPIYSRKVLIQKIDDKLKEYDELVSRIQTYVSLKTPTSRNVQSFMDWIKDHKPLSQEESSFLAHKDDFVALSDSQECGWLDGVIEDTLNYCLPSNLMKRIFTSSEQFKRTDDDHLHLCSKRRIDIMVRLVLVLMIVGLVVGPSAVLFLVPGQNTLKICLILLFTLLFAAAMSLCTKAKRHEMLAATAT</sequence>
<keyword evidence="2" id="KW-0812">Transmembrane</keyword>
<keyword evidence="2" id="KW-0472">Membrane</keyword>